<dbReference type="EMBL" id="SNRW01008993">
    <property type="protein sequence ID" value="KAA6378673.1"/>
    <property type="molecule type" value="Genomic_DNA"/>
</dbReference>
<reference evidence="1 2" key="1">
    <citation type="submission" date="2019-03" db="EMBL/GenBank/DDBJ databases">
        <title>Single cell metagenomics reveals metabolic interactions within the superorganism composed of flagellate Streblomastix strix and complex community of Bacteroidetes bacteria on its surface.</title>
        <authorList>
            <person name="Treitli S.C."/>
            <person name="Kolisko M."/>
            <person name="Husnik F."/>
            <person name="Keeling P."/>
            <person name="Hampl V."/>
        </authorList>
    </citation>
    <scope>NUCLEOTIDE SEQUENCE [LARGE SCALE GENOMIC DNA]</scope>
    <source>
        <strain evidence="1">ST1C</strain>
    </source>
</reference>
<proteinExistence type="predicted"/>
<evidence type="ECO:0000313" key="2">
    <source>
        <dbReference type="Proteomes" id="UP000324800"/>
    </source>
</evidence>
<protein>
    <submittedName>
        <fullName evidence="1">Uncharacterized protein</fullName>
    </submittedName>
</protein>
<dbReference type="Proteomes" id="UP000324800">
    <property type="component" value="Unassembled WGS sequence"/>
</dbReference>
<organism evidence="1 2">
    <name type="scientific">Streblomastix strix</name>
    <dbReference type="NCBI Taxonomy" id="222440"/>
    <lineage>
        <taxon>Eukaryota</taxon>
        <taxon>Metamonada</taxon>
        <taxon>Preaxostyla</taxon>
        <taxon>Oxymonadida</taxon>
        <taxon>Streblomastigidae</taxon>
        <taxon>Streblomastix</taxon>
    </lineage>
</organism>
<comment type="caution">
    <text evidence="1">The sequence shown here is derived from an EMBL/GenBank/DDBJ whole genome shotgun (WGS) entry which is preliminary data.</text>
</comment>
<sequence>MKILHFYGRYIFFTEIQLPTQTSLDAPDLVAHQQQQFQKAHKTPEFSNREVFEGNAEQRANEYQQFSQIQKNESYLVFRLHLLLQVKKQRLWAKEIS</sequence>
<accession>A0A5J4V826</accession>
<gene>
    <name evidence="1" type="ORF">EZS28_025801</name>
</gene>
<evidence type="ECO:0000313" key="1">
    <source>
        <dbReference type="EMBL" id="KAA6378673.1"/>
    </source>
</evidence>
<dbReference type="AlphaFoldDB" id="A0A5J4V826"/>
<name>A0A5J4V826_9EUKA</name>